<organism evidence="2 3">
    <name type="scientific">Anthostomella pinea</name>
    <dbReference type="NCBI Taxonomy" id="933095"/>
    <lineage>
        <taxon>Eukaryota</taxon>
        <taxon>Fungi</taxon>
        <taxon>Dikarya</taxon>
        <taxon>Ascomycota</taxon>
        <taxon>Pezizomycotina</taxon>
        <taxon>Sordariomycetes</taxon>
        <taxon>Xylariomycetidae</taxon>
        <taxon>Xylariales</taxon>
        <taxon>Xylariaceae</taxon>
        <taxon>Anthostomella</taxon>
    </lineage>
</organism>
<feature type="compositionally biased region" description="Basic and acidic residues" evidence="1">
    <location>
        <begin position="430"/>
        <end position="441"/>
    </location>
</feature>
<feature type="compositionally biased region" description="Basic and acidic residues" evidence="1">
    <location>
        <begin position="100"/>
        <end position="113"/>
    </location>
</feature>
<feature type="compositionally biased region" description="Polar residues" evidence="1">
    <location>
        <begin position="248"/>
        <end position="262"/>
    </location>
</feature>
<feature type="region of interest" description="Disordered" evidence="1">
    <location>
        <begin position="75"/>
        <end position="525"/>
    </location>
</feature>
<feature type="compositionally biased region" description="Polar residues" evidence="1">
    <location>
        <begin position="204"/>
        <end position="218"/>
    </location>
</feature>
<reference evidence="2" key="1">
    <citation type="submission" date="2023-10" db="EMBL/GenBank/DDBJ databases">
        <authorList>
            <person name="Hackl T."/>
        </authorList>
    </citation>
    <scope>NUCLEOTIDE SEQUENCE</scope>
</reference>
<feature type="compositionally biased region" description="Basic and acidic residues" evidence="1">
    <location>
        <begin position="386"/>
        <end position="403"/>
    </location>
</feature>
<dbReference type="AlphaFoldDB" id="A0AAI8VUP6"/>
<feature type="compositionally biased region" description="Basic and acidic residues" evidence="1">
    <location>
        <begin position="352"/>
        <end position="366"/>
    </location>
</feature>
<feature type="compositionally biased region" description="Basic and acidic residues" evidence="1">
    <location>
        <begin position="514"/>
        <end position="525"/>
    </location>
</feature>
<feature type="compositionally biased region" description="Polar residues" evidence="1">
    <location>
        <begin position="474"/>
        <end position="508"/>
    </location>
</feature>
<evidence type="ECO:0000313" key="3">
    <source>
        <dbReference type="Proteomes" id="UP001295740"/>
    </source>
</evidence>
<comment type="caution">
    <text evidence="2">The sequence shown here is derived from an EMBL/GenBank/DDBJ whole genome shotgun (WGS) entry which is preliminary data.</text>
</comment>
<gene>
    <name evidence="2" type="ORF">KHLLAP_LOCUS11448</name>
</gene>
<sequence>MEEAAKSIEILTKHYLPFQSPYCLSLSTTRRYRPHPDEKRLEEQDVRPLQYTTFLNPEADRGVLITRAHFDVREDPTRVNNAPTTTPLRNDPNKVKKKVSLKDYKNRKTDGDSPPKTGGPSDKLATLKEKEAPKKLPELAATEMDGHRDAKSTTNTKPLAHRQRTPSPDRKRRVADTEESLKPAKRLKVGDATPSNAGARPSKDTTPQKNGRIVSSTKSDGKDLKPQPVTNGRSALSNLGKSGASPKPASQVNGSQKHTASSVHKKVDNTSTPNSRSLPPLLSPTLAANVSDLVKEDAKSSRPSPKKKPAETNSLKPQPKKLRDDREPSPSSKKRKIPPLLSPTLPAMVMEELARVEKRTPSKEPAPRSSQVSDSSGSIKKPAKPSKHEDTIHVDSKKGEPDQHMVTIKYKKRMAKTIERLLALPPGGKKKAEALKDRAAGDRAGSVEPGTARKRPRTATDVSEASKRPRTSDSLRPSTPPRQATSMTRVASSSFQAGTPGVTNSLTPAPQVPAERRRPPDPDTMHKVHALQAGHKSFMELGTKLKHERDAILKARMPENDRERQVAIAAGVQSLLAYMHAVKLQSDVFDLQRQVRRPQPWKEVLALFRVIRNDCSRHNQLSALLLRIQGICLVWLGRSMWFYTNDPDVMKEANANSKEQYDIWRLADHARKSMGIHDDSPEWSDGGAVGKLLDRLGPWTSPDESIPIALAVLRKIIRIDGSWKPAEELVNIGRLATNGVPN</sequence>
<proteinExistence type="predicted"/>
<feature type="compositionally biased region" description="Basic and acidic residues" evidence="1">
    <location>
        <begin position="125"/>
        <end position="137"/>
    </location>
</feature>
<dbReference type="EMBL" id="CAUWAG010000018">
    <property type="protein sequence ID" value="CAJ2510980.1"/>
    <property type="molecule type" value="Genomic_DNA"/>
</dbReference>
<feature type="compositionally biased region" description="Low complexity" evidence="1">
    <location>
        <begin position="269"/>
        <end position="286"/>
    </location>
</feature>
<feature type="compositionally biased region" description="Polar residues" evidence="1">
    <location>
        <begin position="228"/>
        <end position="240"/>
    </location>
</feature>
<keyword evidence="3" id="KW-1185">Reference proteome</keyword>
<dbReference type="Proteomes" id="UP001295740">
    <property type="component" value="Unassembled WGS sequence"/>
</dbReference>
<accession>A0AAI8VUP6</accession>
<feature type="compositionally biased region" description="Polar residues" evidence="1">
    <location>
        <begin position="78"/>
        <end position="88"/>
    </location>
</feature>
<protein>
    <submittedName>
        <fullName evidence="2">Uu.00g066050.m01.CDS01</fullName>
    </submittedName>
</protein>
<evidence type="ECO:0000313" key="2">
    <source>
        <dbReference type="EMBL" id="CAJ2510980.1"/>
    </source>
</evidence>
<name>A0AAI8VUP6_9PEZI</name>
<feature type="compositionally biased region" description="Polar residues" evidence="1">
    <location>
        <begin position="368"/>
        <end position="378"/>
    </location>
</feature>
<evidence type="ECO:0000256" key="1">
    <source>
        <dbReference type="SAM" id="MobiDB-lite"/>
    </source>
</evidence>
<feature type="compositionally biased region" description="Basic and acidic residues" evidence="1">
    <location>
        <begin position="464"/>
        <end position="473"/>
    </location>
</feature>